<dbReference type="Pfam" id="PF00392">
    <property type="entry name" value="GntR"/>
    <property type="match status" value="1"/>
</dbReference>
<evidence type="ECO:0000313" key="6">
    <source>
        <dbReference type="Proteomes" id="UP000291301"/>
    </source>
</evidence>
<dbReference type="Gene3D" id="3.40.1410.10">
    <property type="entry name" value="Chorismate lyase-like"/>
    <property type="match status" value="1"/>
</dbReference>
<dbReference type="PANTHER" id="PTHR44846:SF1">
    <property type="entry name" value="MANNOSYL-D-GLYCERATE TRANSPORT_METABOLISM SYSTEM REPRESSOR MNGR-RELATED"/>
    <property type="match status" value="1"/>
</dbReference>
<dbReference type="EMBL" id="SJST01000002">
    <property type="protein sequence ID" value="TCD15498.1"/>
    <property type="molecule type" value="Genomic_DNA"/>
</dbReference>
<comment type="caution">
    <text evidence="5">The sequence shown here is derived from an EMBL/GenBank/DDBJ whole genome shotgun (WGS) entry which is preliminary data.</text>
</comment>
<dbReference type="GO" id="GO:0045892">
    <property type="term" value="P:negative regulation of DNA-templated transcription"/>
    <property type="evidence" value="ECO:0007669"/>
    <property type="project" value="TreeGrafter"/>
</dbReference>
<evidence type="ECO:0000256" key="2">
    <source>
        <dbReference type="ARBA" id="ARBA00023125"/>
    </source>
</evidence>
<evidence type="ECO:0000256" key="3">
    <source>
        <dbReference type="ARBA" id="ARBA00023163"/>
    </source>
</evidence>
<gene>
    <name evidence="5" type="ORF">E0D97_06105</name>
</gene>
<dbReference type="InterPro" id="IPR000524">
    <property type="entry name" value="Tscrpt_reg_HTH_GntR"/>
</dbReference>
<protein>
    <submittedName>
        <fullName evidence="5">GntR family transcriptional regulator</fullName>
    </submittedName>
</protein>
<dbReference type="InterPro" id="IPR011663">
    <property type="entry name" value="UTRA"/>
</dbReference>
<dbReference type="InterPro" id="IPR028978">
    <property type="entry name" value="Chorismate_lyase_/UTRA_dom_sf"/>
</dbReference>
<proteinExistence type="predicted"/>
<dbReference type="SMART" id="SM00866">
    <property type="entry name" value="UTRA"/>
    <property type="match status" value="1"/>
</dbReference>
<evidence type="ECO:0000256" key="1">
    <source>
        <dbReference type="ARBA" id="ARBA00023015"/>
    </source>
</evidence>
<dbReference type="PRINTS" id="PR00035">
    <property type="entry name" value="HTHGNTR"/>
</dbReference>
<dbReference type="PROSITE" id="PS50949">
    <property type="entry name" value="HTH_GNTR"/>
    <property type="match status" value="1"/>
</dbReference>
<dbReference type="GO" id="GO:0003677">
    <property type="term" value="F:DNA binding"/>
    <property type="evidence" value="ECO:0007669"/>
    <property type="project" value="UniProtKB-KW"/>
</dbReference>
<keyword evidence="2" id="KW-0238">DNA-binding</keyword>
<dbReference type="InterPro" id="IPR036388">
    <property type="entry name" value="WH-like_DNA-bd_sf"/>
</dbReference>
<dbReference type="SUPFAM" id="SSF64288">
    <property type="entry name" value="Chorismate lyase-like"/>
    <property type="match status" value="1"/>
</dbReference>
<dbReference type="RefSeq" id="WP_131567629.1">
    <property type="nucleotide sequence ID" value="NZ_JAINFK010000004.1"/>
</dbReference>
<keyword evidence="1" id="KW-0805">Transcription regulation</keyword>
<dbReference type="InterPro" id="IPR050679">
    <property type="entry name" value="Bact_HTH_transcr_reg"/>
</dbReference>
<name>A0A4R0PFQ6_9HYPH</name>
<evidence type="ECO:0000259" key="4">
    <source>
        <dbReference type="PROSITE" id="PS50949"/>
    </source>
</evidence>
<dbReference type="CDD" id="cd07377">
    <property type="entry name" value="WHTH_GntR"/>
    <property type="match status" value="1"/>
</dbReference>
<dbReference type="InterPro" id="IPR036390">
    <property type="entry name" value="WH_DNA-bd_sf"/>
</dbReference>
<dbReference type="OrthoDB" id="7173258at2"/>
<organism evidence="5 6">
    <name type="scientific">Oricola cellulosilytica</name>
    <dbReference type="NCBI Taxonomy" id="1429082"/>
    <lineage>
        <taxon>Bacteria</taxon>
        <taxon>Pseudomonadati</taxon>
        <taxon>Pseudomonadota</taxon>
        <taxon>Alphaproteobacteria</taxon>
        <taxon>Hyphomicrobiales</taxon>
        <taxon>Ahrensiaceae</taxon>
        <taxon>Oricola</taxon>
    </lineage>
</organism>
<reference evidence="5 6" key="1">
    <citation type="journal article" date="2015" name="Antonie Van Leeuwenhoek">
        <title>Oricola cellulosilytica gen. nov., sp. nov., a cellulose-degrading bacterium of the family Phyllobacteriaceae isolated from surface seashore water, and emended descriptions of Mesorhizobium loti and Phyllobacterium myrsinacearum.</title>
        <authorList>
            <person name="Hameed A."/>
            <person name="Shahina M."/>
            <person name="Lai W.A."/>
            <person name="Lin S.Y."/>
            <person name="Young L.S."/>
            <person name="Liu Y.C."/>
            <person name="Hsu Y.H."/>
            <person name="Young C.C."/>
        </authorList>
    </citation>
    <scope>NUCLEOTIDE SEQUENCE [LARGE SCALE GENOMIC DNA]</scope>
    <source>
        <strain evidence="5 6">KCTC 52183</strain>
    </source>
</reference>
<dbReference type="Gene3D" id="1.10.10.10">
    <property type="entry name" value="Winged helix-like DNA-binding domain superfamily/Winged helix DNA-binding domain"/>
    <property type="match status" value="1"/>
</dbReference>
<dbReference type="AlphaFoldDB" id="A0A4R0PFQ6"/>
<evidence type="ECO:0000313" key="5">
    <source>
        <dbReference type="EMBL" id="TCD15498.1"/>
    </source>
</evidence>
<sequence length="261" mass="28685">MDFTTLFSESNIRARGAGPLYVRLRRVLDDLISSRKLEQGQALPTERDIAEMSGLSRVTVRRAVDDLVRAGTLVRRHGSGTFVAPSPTRVQQSLSTLTSFSEDMARRGLATRSVWLGRGLFTPSPDEMMSLGLSVEDRVARFERLRFAAEVPLAIERAAIASDVLPDPAAVDQSLYEALERLNARPSKAVQRISAALVEPADAELLQIGRCDAVLKIERISYLSSGRAIELTRSIYRGDAYDFVAELRLGDNPPKSGDTPI</sequence>
<dbReference type="GO" id="GO:0003700">
    <property type="term" value="F:DNA-binding transcription factor activity"/>
    <property type="evidence" value="ECO:0007669"/>
    <property type="project" value="InterPro"/>
</dbReference>
<accession>A0A4R0PFQ6</accession>
<dbReference type="SUPFAM" id="SSF46785">
    <property type="entry name" value="Winged helix' DNA-binding domain"/>
    <property type="match status" value="1"/>
</dbReference>
<dbReference type="Proteomes" id="UP000291301">
    <property type="component" value="Unassembled WGS sequence"/>
</dbReference>
<keyword evidence="6" id="KW-1185">Reference proteome</keyword>
<dbReference type="PANTHER" id="PTHR44846">
    <property type="entry name" value="MANNOSYL-D-GLYCERATE TRANSPORT/METABOLISM SYSTEM REPRESSOR MNGR-RELATED"/>
    <property type="match status" value="1"/>
</dbReference>
<keyword evidence="3" id="KW-0804">Transcription</keyword>
<dbReference type="Pfam" id="PF07702">
    <property type="entry name" value="UTRA"/>
    <property type="match status" value="1"/>
</dbReference>
<dbReference type="SMART" id="SM00345">
    <property type="entry name" value="HTH_GNTR"/>
    <property type="match status" value="1"/>
</dbReference>
<feature type="domain" description="HTH gntR-type" evidence="4">
    <location>
        <begin position="18"/>
        <end position="86"/>
    </location>
</feature>